<evidence type="ECO:0000256" key="5">
    <source>
        <dbReference type="ARBA" id="ARBA00062515"/>
    </source>
</evidence>
<comment type="similarity">
    <text evidence="1">Belongs to the bacterial solute-binding protein ModA family.</text>
</comment>
<dbReference type="PANTHER" id="PTHR30632:SF17">
    <property type="entry name" value="MOLYBDATE-BINDING PROTEIN MODA"/>
    <property type="match status" value="1"/>
</dbReference>
<accession>A0A0A0HET4</accession>
<feature type="binding site" evidence="6">
    <location>
        <position position="187"/>
    </location>
    <ligand>
        <name>molybdate</name>
        <dbReference type="ChEBI" id="CHEBI:36264"/>
    </ligand>
</feature>
<dbReference type="Proteomes" id="UP000030021">
    <property type="component" value="Unassembled WGS sequence"/>
</dbReference>
<protein>
    <submittedName>
        <fullName evidence="7">Molybdenum ABC transporter, periplasmic molybdate-binding protein</fullName>
    </submittedName>
</protein>
<dbReference type="CDD" id="cd13536">
    <property type="entry name" value="PBP2_EcModA"/>
    <property type="match status" value="1"/>
</dbReference>
<keyword evidence="2 6" id="KW-0500">Molybdenum</keyword>
<evidence type="ECO:0000256" key="2">
    <source>
        <dbReference type="ARBA" id="ARBA00022505"/>
    </source>
</evidence>
<dbReference type="PANTHER" id="PTHR30632">
    <property type="entry name" value="MOLYBDATE-BINDING PERIPLASMIC PROTEIN"/>
    <property type="match status" value="1"/>
</dbReference>
<dbReference type="STRING" id="215743.ROSMUCSMR3_02720"/>
<dbReference type="OrthoDB" id="9785015at2"/>
<sequence length="270" mass="28110">MFSELYQDLETGVTHSHPLHIAAACALGLGLLCPGTARAETITVFAASSLTTALAEIETGFEAASGHDLVIALAGSSALARQIQQGAPADIFLSASPDWMDVLEADGLIELDARFDLLGNRLVLVAHGDAPAVEIGPDFDLMARLGDGRLAMALVESVPAGVYGKAALQSLGLWEAVAPQVAQADNVRAALAFVATGEAPLGIVYATDATADARVTIVGTFPENSHPPIVYPVADLANRDTPAEAEFLAYLRGPQARVAFERQGFTVLAH</sequence>
<dbReference type="eggNOG" id="COG0725">
    <property type="taxonomic scope" value="Bacteria"/>
</dbReference>
<dbReference type="Pfam" id="PF13531">
    <property type="entry name" value="SBP_bac_11"/>
    <property type="match status" value="1"/>
</dbReference>
<dbReference type="HOGENOM" id="CLU_065520_3_0_5"/>
<dbReference type="SUPFAM" id="SSF53850">
    <property type="entry name" value="Periplasmic binding protein-like II"/>
    <property type="match status" value="1"/>
</dbReference>
<organism evidence="7 8">
    <name type="scientific">Roseovarius mucosus DSM 17069</name>
    <dbReference type="NCBI Taxonomy" id="1288298"/>
    <lineage>
        <taxon>Bacteria</taxon>
        <taxon>Pseudomonadati</taxon>
        <taxon>Pseudomonadota</taxon>
        <taxon>Alphaproteobacteria</taxon>
        <taxon>Rhodobacterales</taxon>
        <taxon>Roseobacteraceae</taxon>
        <taxon>Roseovarius</taxon>
    </lineage>
</organism>
<dbReference type="GO" id="GO:0046872">
    <property type="term" value="F:metal ion binding"/>
    <property type="evidence" value="ECO:0007669"/>
    <property type="project" value="UniProtKB-KW"/>
</dbReference>
<gene>
    <name evidence="7" type="ORF">rosmuc_03795</name>
</gene>
<feature type="binding site" evidence="6">
    <location>
        <position position="160"/>
    </location>
    <ligand>
        <name>molybdate</name>
        <dbReference type="ChEBI" id="CHEBI:36264"/>
    </ligand>
</feature>
<dbReference type="FunFam" id="3.40.190.10:FF:000035">
    <property type="entry name" value="Molybdate ABC transporter substrate-binding protein"/>
    <property type="match status" value="1"/>
</dbReference>
<evidence type="ECO:0000256" key="4">
    <source>
        <dbReference type="ARBA" id="ARBA00022729"/>
    </source>
</evidence>
<dbReference type="GO" id="GO:0015689">
    <property type="term" value="P:molybdate ion transport"/>
    <property type="evidence" value="ECO:0007669"/>
    <property type="project" value="InterPro"/>
</dbReference>
<evidence type="ECO:0000256" key="1">
    <source>
        <dbReference type="ARBA" id="ARBA00009175"/>
    </source>
</evidence>
<dbReference type="GO" id="GO:1901359">
    <property type="term" value="F:tungstate binding"/>
    <property type="evidence" value="ECO:0007669"/>
    <property type="project" value="UniProtKB-ARBA"/>
</dbReference>
<dbReference type="AlphaFoldDB" id="A0A0A0HET4"/>
<feature type="binding site" evidence="6">
    <location>
        <position position="205"/>
    </location>
    <ligand>
        <name>molybdate</name>
        <dbReference type="ChEBI" id="CHEBI:36264"/>
    </ligand>
</feature>
<evidence type="ECO:0000313" key="7">
    <source>
        <dbReference type="EMBL" id="KGM86232.1"/>
    </source>
</evidence>
<dbReference type="EMBL" id="AONH01000020">
    <property type="protein sequence ID" value="KGM86232.1"/>
    <property type="molecule type" value="Genomic_DNA"/>
</dbReference>
<comment type="subunit">
    <text evidence="5">The complex is composed of two ATP-binding proteins (ModC), two transmembrane proteins (ModB) and a solute-binding protein (ModA).</text>
</comment>
<dbReference type="PIRSF" id="PIRSF004846">
    <property type="entry name" value="ModA"/>
    <property type="match status" value="1"/>
</dbReference>
<evidence type="ECO:0000313" key="8">
    <source>
        <dbReference type="Proteomes" id="UP000030021"/>
    </source>
</evidence>
<dbReference type="PATRIC" id="fig|1288298.3.peg.3803"/>
<reference evidence="7 8" key="1">
    <citation type="submission" date="2013-01" db="EMBL/GenBank/DDBJ databases">
        <authorList>
            <person name="Fiebig A."/>
            <person name="Goeker M."/>
            <person name="Klenk H.-P.P."/>
        </authorList>
    </citation>
    <scope>NUCLEOTIDE SEQUENCE [LARGE SCALE GENOMIC DNA]</scope>
    <source>
        <strain evidence="7 8">DSM 17069</strain>
    </source>
</reference>
<dbReference type="InterPro" id="IPR005950">
    <property type="entry name" value="ModA"/>
</dbReference>
<keyword evidence="3 6" id="KW-0479">Metal-binding</keyword>
<proteinExistence type="inferred from homology"/>
<dbReference type="GO" id="GO:0030288">
    <property type="term" value="C:outer membrane-bounded periplasmic space"/>
    <property type="evidence" value="ECO:0007669"/>
    <property type="project" value="TreeGrafter"/>
</dbReference>
<feature type="binding site" evidence="6">
    <location>
        <position position="49"/>
    </location>
    <ligand>
        <name>molybdate</name>
        <dbReference type="ChEBI" id="CHEBI:36264"/>
    </ligand>
</feature>
<dbReference type="InterPro" id="IPR050682">
    <property type="entry name" value="ModA/WtpA"/>
</dbReference>
<evidence type="ECO:0000256" key="3">
    <source>
        <dbReference type="ARBA" id="ARBA00022723"/>
    </source>
</evidence>
<evidence type="ECO:0000256" key="6">
    <source>
        <dbReference type="PIRSR" id="PIRSR004846-1"/>
    </source>
</evidence>
<comment type="caution">
    <text evidence="7">The sequence shown here is derived from an EMBL/GenBank/DDBJ whole genome shotgun (WGS) entry which is preliminary data.</text>
</comment>
<dbReference type="NCBIfam" id="TIGR01256">
    <property type="entry name" value="modA"/>
    <property type="match status" value="1"/>
</dbReference>
<dbReference type="GO" id="GO:0030973">
    <property type="term" value="F:molybdate ion binding"/>
    <property type="evidence" value="ECO:0007669"/>
    <property type="project" value="TreeGrafter"/>
</dbReference>
<dbReference type="Gene3D" id="3.40.190.10">
    <property type="entry name" value="Periplasmic binding protein-like II"/>
    <property type="match status" value="2"/>
</dbReference>
<dbReference type="RefSeq" id="WP_102105990.1">
    <property type="nucleotide sequence ID" value="NZ_KN293984.1"/>
</dbReference>
<keyword evidence="4" id="KW-0732">Signal</keyword>
<name>A0A0A0HET4_9RHOB</name>
<feature type="binding site" evidence="6">
    <location>
        <position position="76"/>
    </location>
    <ligand>
        <name>molybdate</name>
        <dbReference type="ChEBI" id="CHEBI:36264"/>
    </ligand>
</feature>